<protein>
    <submittedName>
        <fullName evidence="1">Uncharacterized protein</fullName>
    </submittedName>
</protein>
<dbReference type="RefSeq" id="WP_184189488.1">
    <property type="nucleotide sequence ID" value="NZ_JACHLE010000002.1"/>
</dbReference>
<proteinExistence type="predicted"/>
<gene>
    <name evidence="1" type="ORF">HNP38_002299</name>
</gene>
<sequence length="75" mass="8782">MKNHKIHLKQSDNQFPNDKEIRMALRKLGLKDIAYSILKTIEFAELSERDLKTVITSKPQNSLEGLLKISYYKTF</sequence>
<reference evidence="1 2" key="1">
    <citation type="submission" date="2020-08" db="EMBL/GenBank/DDBJ databases">
        <title>Functional genomics of gut bacteria from endangered species of beetles.</title>
        <authorList>
            <person name="Carlos-Shanley C."/>
        </authorList>
    </citation>
    <scope>NUCLEOTIDE SEQUENCE [LARGE SCALE GENOMIC DNA]</scope>
    <source>
        <strain evidence="1 2">S00151</strain>
    </source>
</reference>
<dbReference type="AlphaFoldDB" id="A0A840KHL7"/>
<accession>A0A840KHL7</accession>
<keyword evidence="2" id="KW-1185">Reference proteome</keyword>
<evidence type="ECO:0000313" key="2">
    <source>
        <dbReference type="Proteomes" id="UP000592180"/>
    </source>
</evidence>
<dbReference type="EMBL" id="JACHLE010000002">
    <property type="protein sequence ID" value="MBB4807003.1"/>
    <property type="molecule type" value="Genomic_DNA"/>
</dbReference>
<name>A0A840KHL7_9FLAO</name>
<comment type="caution">
    <text evidence="1">The sequence shown here is derived from an EMBL/GenBank/DDBJ whole genome shotgun (WGS) entry which is preliminary data.</text>
</comment>
<organism evidence="1 2">
    <name type="scientific">Chryseobacterium defluvii</name>
    <dbReference type="NCBI Taxonomy" id="160396"/>
    <lineage>
        <taxon>Bacteria</taxon>
        <taxon>Pseudomonadati</taxon>
        <taxon>Bacteroidota</taxon>
        <taxon>Flavobacteriia</taxon>
        <taxon>Flavobacteriales</taxon>
        <taxon>Weeksellaceae</taxon>
        <taxon>Chryseobacterium group</taxon>
        <taxon>Chryseobacterium</taxon>
    </lineage>
</organism>
<evidence type="ECO:0000313" key="1">
    <source>
        <dbReference type="EMBL" id="MBB4807003.1"/>
    </source>
</evidence>
<dbReference type="Proteomes" id="UP000592180">
    <property type="component" value="Unassembled WGS sequence"/>
</dbReference>